<sequence length="254" mass="28983">MIKMSDFLKECFQKIGWEKDHVSFNDLPLFLKAMAYRFPFENRAVLAKENYKITKEELWQRLVKDQHGGLCYDLNGFLYFVLREAGFHVKLIRGTVYAGNQEGWALERTHAAVWLSAEKGDYLVDTGFGINLALQPIPFSGETVQSPVGAFRIIEKETEMGSHVLLMDKGEGWQIGYAFTLKESDPSDLDDMKDMIHSHEKSPFNKSPLASKLTPNGRMVMSDRHFTIHENGGEGQKSDIAPSEFEEKLNTHFL</sequence>
<accession>A0A6H0WMS4</accession>
<evidence type="ECO:0000256" key="1">
    <source>
        <dbReference type="ARBA" id="ARBA00006547"/>
    </source>
</evidence>
<dbReference type="GO" id="GO:0016407">
    <property type="term" value="F:acetyltransferase activity"/>
    <property type="evidence" value="ECO:0007669"/>
    <property type="project" value="InterPro"/>
</dbReference>
<gene>
    <name evidence="3" type="ORF">G4P54_17845</name>
</gene>
<keyword evidence="4" id="KW-1185">Reference proteome</keyword>
<dbReference type="InterPro" id="IPR001447">
    <property type="entry name" value="Arylamine_N-AcTrfase"/>
</dbReference>
<dbReference type="KEGG" id="bteq:G4P54_17845"/>
<dbReference type="PANTHER" id="PTHR11786">
    <property type="entry name" value="N-HYDROXYARYLAMINE O-ACETYLTRANSFERASE"/>
    <property type="match status" value="1"/>
</dbReference>
<evidence type="ECO:0000256" key="2">
    <source>
        <dbReference type="RuleBase" id="RU003452"/>
    </source>
</evidence>
<dbReference type="InterPro" id="IPR038765">
    <property type="entry name" value="Papain-like_cys_pep_sf"/>
</dbReference>
<dbReference type="Pfam" id="PF00797">
    <property type="entry name" value="Acetyltransf_2"/>
    <property type="match status" value="1"/>
</dbReference>
<reference evidence="3 4" key="1">
    <citation type="submission" date="2020-02" db="EMBL/GenBank/DDBJ databases">
        <title>Genome sequencing, annotation and comparative genomic analysis of Bacillus tequilensis EA-CB0015, an effective biological control agent against Pseudocercospora fijiensis in banana plants.</title>
        <authorList>
            <person name="Cuellar-Gaviria T.Z."/>
            <person name="Ju K.-S."/>
            <person name="Villegas-Escobar V."/>
        </authorList>
    </citation>
    <scope>NUCLEOTIDE SEQUENCE [LARGE SCALE GENOMIC DNA]</scope>
    <source>
        <strain evidence="3 4">EA-CB0015</strain>
    </source>
</reference>
<comment type="similarity">
    <text evidence="1 2">Belongs to the arylamine N-acetyltransferase family.</text>
</comment>
<dbReference type="InterPro" id="IPR053710">
    <property type="entry name" value="Arylamine_NAT_domain_sf"/>
</dbReference>
<dbReference type="PRINTS" id="PR01543">
    <property type="entry name" value="ANATRNSFRASE"/>
</dbReference>
<evidence type="ECO:0000313" key="4">
    <source>
        <dbReference type="Proteomes" id="UP000501914"/>
    </source>
</evidence>
<proteinExistence type="inferred from homology"/>
<dbReference type="Proteomes" id="UP000501914">
    <property type="component" value="Chromosome"/>
</dbReference>
<evidence type="ECO:0000313" key="3">
    <source>
        <dbReference type="EMBL" id="QIW81508.1"/>
    </source>
</evidence>
<keyword evidence="3" id="KW-0808">Transferase</keyword>
<name>A0A6H0WMS4_9BACI</name>
<dbReference type="SUPFAM" id="SSF54001">
    <property type="entry name" value="Cysteine proteinases"/>
    <property type="match status" value="1"/>
</dbReference>
<dbReference type="PANTHER" id="PTHR11786:SF0">
    <property type="entry name" value="ARYLAMINE N-ACETYLTRANSFERASE 4-RELATED"/>
    <property type="match status" value="1"/>
</dbReference>
<dbReference type="Gene3D" id="3.30.2140.20">
    <property type="match status" value="1"/>
</dbReference>
<dbReference type="EMBL" id="CP048852">
    <property type="protein sequence ID" value="QIW81508.1"/>
    <property type="molecule type" value="Genomic_DNA"/>
</dbReference>
<dbReference type="RefSeq" id="WP_167873411.1">
    <property type="nucleotide sequence ID" value="NZ_CP048852.1"/>
</dbReference>
<protein>
    <submittedName>
        <fullName evidence="3">Arylamine N-acetyltransferase</fullName>
    </submittedName>
</protein>
<dbReference type="AlphaFoldDB" id="A0A6H0WMS4"/>
<organism evidence="3 4">
    <name type="scientific">Bacillus tequilensis</name>
    <dbReference type="NCBI Taxonomy" id="227866"/>
    <lineage>
        <taxon>Bacteria</taxon>
        <taxon>Bacillati</taxon>
        <taxon>Bacillota</taxon>
        <taxon>Bacilli</taxon>
        <taxon>Bacillales</taxon>
        <taxon>Bacillaceae</taxon>
        <taxon>Bacillus</taxon>
    </lineage>
</organism>